<dbReference type="PANTHER" id="PTHR33393">
    <property type="entry name" value="POLYGLUTAMINE SYNTHESIS ACCESSORY PROTEIN RV0574C-RELATED"/>
    <property type="match status" value="1"/>
</dbReference>
<dbReference type="PANTHER" id="PTHR33393:SF13">
    <property type="entry name" value="PGA BIOSYNTHESIS PROTEIN CAPA"/>
    <property type="match status" value="1"/>
</dbReference>
<keyword evidence="4" id="KW-1185">Reference proteome</keyword>
<name>A0A841HLP5_9GAMM</name>
<protein>
    <submittedName>
        <fullName evidence="3">Poly-gamma-glutamate synthesis protein (Capsule biosynthesis protein)</fullName>
    </submittedName>
</protein>
<dbReference type="SUPFAM" id="SSF56300">
    <property type="entry name" value="Metallo-dependent phosphatases"/>
    <property type="match status" value="1"/>
</dbReference>
<dbReference type="InterPro" id="IPR029052">
    <property type="entry name" value="Metallo-depent_PP-like"/>
</dbReference>
<organism evidence="3 4">
    <name type="scientific">Povalibacter uvarum</name>
    <dbReference type="NCBI Taxonomy" id="732238"/>
    <lineage>
        <taxon>Bacteria</taxon>
        <taxon>Pseudomonadati</taxon>
        <taxon>Pseudomonadota</taxon>
        <taxon>Gammaproteobacteria</taxon>
        <taxon>Steroidobacterales</taxon>
        <taxon>Steroidobacteraceae</taxon>
        <taxon>Povalibacter</taxon>
    </lineage>
</organism>
<sequence length="381" mass="42329">MKRSDNDVWIYAVGDVGPSRPDPDTLFDLVRPRMQEADVAFMQLELPISTRGFRLPQVRHTDRAPASSADAFRRAGFHVVSLAGNHCMDWGPDAMFDTVAALRGSGLHVVGVGADILEARKPVIVESKGRRVAFLAYSSILPMGYWATETRAGCAPMRAWTHYEQIEHDQPGTPCRVHTFPNREDLQALIDDVLAAKAHADYVAVSIHWGIHFVPGVIADYQRDVGRAAIDAGADVILGHHAHILKGVDVYRGKPIIYSLCNFAMDLPMDERHAKSKGFREIQKLHPDWQPDYDITYNFPPDSRYTVIVKCVLSGDRPASVSLLPAFIGPMSQPEILSAADPRFEEVQAYLERYTASQGLNARYVRSADELFLEAAHQSGL</sequence>
<evidence type="ECO:0000313" key="3">
    <source>
        <dbReference type="EMBL" id="MBB6093796.1"/>
    </source>
</evidence>
<dbReference type="RefSeq" id="WP_184332512.1">
    <property type="nucleotide sequence ID" value="NZ_JACHHZ010000003.1"/>
</dbReference>
<comment type="caution">
    <text evidence="3">The sequence shown here is derived from an EMBL/GenBank/DDBJ whole genome shotgun (WGS) entry which is preliminary data.</text>
</comment>
<reference evidence="3 4" key="1">
    <citation type="submission" date="2020-08" db="EMBL/GenBank/DDBJ databases">
        <title>Genomic Encyclopedia of Type Strains, Phase IV (KMG-IV): sequencing the most valuable type-strain genomes for metagenomic binning, comparative biology and taxonomic classification.</title>
        <authorList>
            <person name="Goeker M."/>
        </authorList>
    </citation>
    <scope>NUCLEOTIDE SEQUENCE [LARGE SCALE GENOMIC DNA]</scope>
    <source>
        <strain evidence="3 4">DSM 26723</strain>
    </source>
</reference>
<evidence type="ECO:0000259" key="2">
    <source>
        <dbReference type="SMART" id="SM00854"/>
    </source>
</evidence>
<comment type="similarity">
    <text evidence="1">Belongs to the CapA family.</text>
</comment>
<evidence type="ECO:0000256" key="1">
    <source>
        <dbReference type="ARBA" id="ARBA00005662"/>
    </source>
</evidence>
<dbReference type="SMART" id="SM00854">
    <property type="entry name" value="PGA_cap"/>
    <property type="match status" value="1"/>
</dbReference>
<gene>
    <name evidence="3" type="ORF">HNQ60_002677</name>
</gene>
<evidence type="ECO:0000313" key="4">
    <source>
        <dbReference type="Proteomes" id="UP000588068"/>
    </source>
</evidence>
<accession>A0A841HLP5</accession>
<dbReference type="Proteomes" id="UP000588068">
    <property type="component" value="Unassembled WGS sequence"/>
</dbReference>
<dbReference type="CDD" id="cd07381">
    <property type="entry name" value="MPP_CapA"/>
    <property type="match status" value="1"/>
</dbReference>
<proteinExistence type="inferred from homology"/>
<dbReference type="InterPro" id="IPR052169">
    <property type="entry name" value="CW_Biosynth-Accessory"/>
</dbReference>
<dbReference type="AlphaFoldDB" id="A0A841HLP5"/>
<feature type="domain" description="Capsule synthesis protein CapA" evidence="2">
    <location>
        <begin position="9"/>
        <end position="267"/>
    </location>
</feature>
<dbReference type="InterPro" id="IPR019079">
    <property type="entry name" value="Capsule_synth_CapA"/>
</dbReference>
<dbReference type="Pfam" id="PF09587">
    <property type="entry name" value="PGA_cap"/>
    <property type="match status" value="1"/>
</dbReference>
<dbReference type="Gene3D" id="3.60.21.10">
    <property type="match status" value="1"/>
</dbReference>
<dbReference type="EMBL" id="JACHHZ010000003">
    <property type="protein sequence ID" value="MBB6093796.1"/>
    <property type="molecule type" value="Genomic_DNA"/>
</dbReference>